<dbReference type="PANTHER" id="PTHR22939:SF129">
    <property type="entry name" value="SERINE PROTEASE HTRA2, MITOCHONDRIAL"/>
    <property type="match status" value="1"/>
</dbReference>
<dbReference type="Proteomes" id="UP001500740">
    <property type="component" value="Unassembled WGS sequence"/>
</dbReference>
<dbReference type="SUPFAM" id="SSF50494">
    <property type="entry name" value="Trypsin-like serine proteases"/>
    <property type="match status" value="1"/>
</dbReference>
<keyword evidence="2" id="KW-0812">Transmembrane</keyword>
<dbReference type="PANTHER" id="PTHR22939">
    <property type="entry name" value="SERINE PROTEASE FAMILY S1C HTRA-RELATED"/>
    <property type="match status" value="1"/>
</dbReference>
<name>A0ABN1A9I7_9BACI</name>
<evidence type="ECO:0008006" key="5">
    <source>
        <dbReference type="Google" id="ProtNLM"/>
    </source>
</evidence>
<keyword evidence="1" id="KW-0645">Protease</keyword>
<evidence type="ECO:0000313" key="4">
    <source>
        <dbReference type="Proteomes" id="UP001500740"/>
    </source>
</evidence>
<dbReference type="EMBL" id="BAAACZ010000029">
    <property type="protein sequence ID" value="GAA0470933.1"/>
    <property type="molecule type" value="Genomic_DNA"/>
</dbReference>
<comment type="caution">
    <text evidence="3">The sequence shown here is derived from an EMBL/GenBank/DDBJ whole genome shotgun (WGS) entry which is preliminary data.</text>
</comment>
<dbReference type="Pfam" id="PF13365">
    <property type="entry name" value="Trypsin_2"/>
    <property type="match status" value="1"/>
</dbReference>
<accession>A0ABN1A9I7</accession>
<sequence>MTDEHKRLETEDETDLYEELDEDEIKELLNAEKERLRHKRMQEQQESKRPFPKWMFWLIAAFLFFNITATLPAMFSIPAIDFLRTSAQLMVDEDVQSYRESIVTIDTGVGRGTGFSISEDGYVITNEHVIDERERLWVYFNNDGPYGATVEESYPEIDLALLKLDGSDFPKLALAEETSYRTGEPFYFIGSPLGFSGIANQGTVIGEGSALNIDSNVLVLDAPIYSGNSGSPVINQDGEVIAIIYATRNDDEHGRVGLAVPIDAFYEYMEFN</sequence>
<keyword evidence="1" id="KW-0720">Serine protease</keyword>
<dbReference type="Gene3D" id="2.40.10.120">
    <property type="match status" value="1"/>
</dbReference>
<feature type="transmembrane region" description="Helical" evidence="2">
    <location>
        <begin position="54"/>
        <end position="75"/>
    </location>
</feature>
<keyword evidence="1" id="KW-0378">Hydrolase</keyword>
<evidence type="ECO:0000256" key="2">
    <source>
        <dbReference type="SAM" id="Phobius"/>
    </source>
</evidence>
<gene>
    <name evidence="3" type="ORF">GCM10008935_28580</name>
</gene>
<keyword evidence="4" id="KW-1185">Reference proteome</keyword>
<keyword evidence="2" id="KW-1133">Transmembrane helix</keyword>
<dbReference type="InterPro" id="IPR001940">
    <property type="entry name" value="Peptidase_S1C"/>
</dbReference>
<evidence type="ECO:0000313" key="3">
    <source>
        <dbReference type="EMBL" id="GAA0470933.1"/>
    </source>
</evidence>
<evidence type="ECO:0000256" key="1">
    <source>
        <dbReference type="ARBA" id="ARBA00022825"/>
    </source>
</evidence>
<organism evidence="3 4">
    <name type="scientific">Alkalibacillus silvisoli</name>
    <dbReference type="NCBI Taxonomy" id="392823"/>
    <lineage>
        <taxon>Bacteria</taxon>
        <taxon>Bacillati</taxon>
        <taxon>Bacillota</taxon>
        <taxon>Bacilli</taxon>
        <taxon>Bacillales</taxon>
        <taxon>Bacillaceae</taxon>
        <taxon>Alkalibacillus</taxon>
    </lineage>
</organism>
<protein>
    <recommendedName>
        <fullName evidence="5">Serine protease</fullName>
    </recommendedName>
</protein>
<dbReference type="RefSeq" id="WP_343784731.1">
    <property type="nucleotide sequence ID" value="NZ_BAAACZ010000029.1"/>
</dbReference>
<dbReference type="InterPro" id="IPR009003">
    <property type="entry name" value="Peptidase_S1_PA"/>
</dbReference>
<reference evidence="3 4" key="1">
    <citation type="journal article" date="2019" name="Int. J. Syst. Evol. Microbiol.">
        <title>The Global Catalogue of Microorganisms (GCM) 10K type strain sequencing project: providing services to taxonomists for standard genome sequencing and annotation.</title>
        <authorList>
            <consortium name="The Broad Institute Genomics Platform"/>
            <consortium name="The Broad Institute Genome Sequencing Center for Infectious Disease"/>
            <person name="Wu L."/>
            <person name="Ma J."/>
        </authorList>
    </citation>
    <scope>NUCLEOTIDE SEQUENCE [LARGE SCALE GENOMIC DNA]</scope>
    <source>
        <strain evidence="3 4">JCM 14193</strain>
    </source>
</reference>
<proteinExistence type="predicted"/>
<dbReference type="PRINTS" id="PR00834">
    <property type="entry name" value="PROTEASES2C"/>
</dbReference>
<keyword evidence="2" id="KW-0472">Membrane</keyword>